<keyword evidence="3" id="KW-1185">Reference proteome</keyword>
<evidence type="ECO:0000256" key="1">
    <source>
        <dbReference type="SAM" id="Phobius"/>
    </source>
</evidence>
<dbReference type="RefSeq" id="WP_344086777.1">
    <property type="nucleotide sequence ID" value="NZ_BAAALS010000031.1"/>
</dbReference>
<keyword evidence="1" id="KW-0472">Membrane</keyword>
<proteinExistence type="predicted"/>
<keyword evidence="1" id="KW-1133">Transmembrane helix</keyword>
<reference evidence="2 3" key="1">
    <citation type="journal article" date="2019" name="Int. J. Syst. Evol. Microbiol.">
        <title>The Global Catalogue of Microorganisms (GCM) 10K type strain sequencing project: providing services to taxonomists for standard genome sequencing and annotation.</title>
        <authorList>
            <consortium name="The Broad Institute Genomics Platform"/>
            <consortium name="The Broad Institute Genome Sequencing Center for Infectious Disease"/>
            <person name="Wu L."/>
            <person name="Ma J."/>
        </authorList>
    </citation>
    <scope>NUCLEOTIDE SEQUENCE [LARGE SCALE GENOMIC DNA]</scope>
    <source>
        <strain evidence="2 3">JCM 13249</strain>
    </source>
</reference>
<evidence type="ECO:0008006" key="4">
    <source>
        <dbReference type="Google" id="ProtNLM"/>
    </source>
</evidence>
<keyword evidence="1" id="KW-0812">Transmembrane</keyword>
<accession>A0ABN2L2Z8</accession>
<organism evidence="2 3">
    <name type="scientific">Luedemannella helvata</name>
    <dbReference type="NCBI Taxonomy" id="349315"/>
    <lineage>
        <taxon>Bacteria</taxon>
        <taxon>Bacillati</taxon>
        <taxon>Actinomycetota</taxon>
        <taxon>Actinomycetes</taxon>
        <taxon>Micromonosporales</taxon>
        <taxon>Micromonosporaceae</taxon>
        <taxon>Luedemannella</taxon>
    </lineage>
</organism>
<evidence type="ECO:0000313" key="3">
    <source>
        <dbReference type="Proteomes" id="UP001500655"/>
    </source>
</evidence>
<gene>
    <name evidence="2" type="ORF">GCM10009681_49500</name>
</gene>
<name>A0ABN2L2Z8_9ACTN</name>
<feature type="transmembrane region" description="Helical" evidence="1">
    <location>
        <begin position="309"/>
        <end position="327"/>
    </location>
</feature>
<evidence type="ECO:0000313" key="2">
    <source>
        <dbReference type="EMBL" id="GAA1772193.1"/>
    </source>
</evidence>
<protein>
    <recommendedName>
        <fullName evidence="4">Nitrate/nitrite sensing protein domain-containing protein</fullName>
    </recommendedName>
</protein>
<dbReference type="Proteomes" id="UP001500655">
    <property type="component" value="Unassembled WGS sequence"/>
</dbReference>
<sequence length="387" mass="41036">MVKSTATWRVARAAVIAACAIAITASFVVVLRQSRAATAAGTEVVRAERYGVVYLHPLTTFIGELVEAQSAAVRGEKVDVDKVRKALDSVSRADAGVGSVLGTRQRFIDLVDKVDGVLESNLTGRPAYDAYSDVMLLLTDLARRVADSSNLIHDPDLDSYYLMKAALEQLPTAIINAGRAADLVYLSGRGGRLSGEAEVQVAVARFGVAQAAEQISAGLNTSVDATERGELGANITPRLDAFRAAANAFAPSTMLAEFAQDVDGAVLAAAAHEVFVSALPLAHKLLTELDEVLALREASLASQGRSTTWSVVLAVVSVFVLAWMLLLGRRRTGVRDTVVARQRTRASLDSTDGLALGSVGDLRRLLDDDLIETGPRGRGRRGRGDAQ</sequence>
<dbReference type="EMBL" id="BAAALS010000031">
    <property type="protein sequence ID" value="GAA1772193.1"/>
    <property type="molecule type" value="Genomic_DNA"/>
</dbReference>
<comment type="caution">
    <text evidence="2">The sequence shown here is derived from an EMBL/GenBank/DDBJ whole genome shotgun (WGS) entry which is preliminary data.</text>
</comment>